<dbReference type="RefSeq" id="XP_047775725.1">
    <property type="nucleotide sequence ID" value="XM_047920908.1"/>
</dbReference>
<evidence type="ECO:0000256" key="3">
    <source>
        <dbReference type="ARBA" id="ARBA00014846"/>
    </source>
</evidence>
<comment type="domain">
    <text evidence="8">The EXKPK motif is conserved in inositol-pentakisphosphate 2-kinases of both family 1 and 2.</text>
</comment>
<evidence type="ECO:0000256" key="1">
    <source>
        <dbReference type="ARBA" id="ARBA00001774"/>
    </source>
</evidence>
<evidence type="ECO:0000256" key="5">
    <source>
        <dbReference type="ARBA" id="ARBA00022741"/>
    </source>
</evidence>
<dbReference type="EMBL" id="JADCUA010000020">
    <property type="protein sequence ID" value="KAH9832959.1"/>
    <property type="molecule type" value="Genomic_DNA"/>
</dbReference>
<keyword evidence="4 8" id="KW-0808">Transferase</keyword>
<dbReference type="InterPro" id="IPR009286">
    <property type="entry name" value="Ins_P5_2-kin"/>
</dbReference>
<dbReference type="InterPro" id="IPR043001">
    <property type="entry name" value="IP5_2-K_N_lobe"/>
</dbReference>
<dbReference type="GeneID" id="72001640"/>
<gene>
    <name evidence="9" type="ORF">C8Q71DRAFT_713348</name>
</gene>
<sequence length="451" mass="50557">MTSHVSQTATEDWRYIAEGGSTIVFSYNGPVHSSLDNKVLRLRKISISVGPVGRPKGLDDPAFAFQQRVILRLVPDESLPHLEVVKVEKKWLRLLADAAEANRPEVRRAEDRIDWDRETAVLADNLIGGSGLAVEIKPKWGFLPCPDYLSPTTRRIKTRTCRFCMHAYHKDAAEKHVPSAFCPLDLYSGEEHRVRVALHALWDAWMQTDGGINNLRIFASGRVLRPTTDVCLSRSLLTSTESTTSHSSVDALRIEFINALLPTLMTTRILRLLSFLQRTLDPLDIEGVAALWARIHGDKDADAPLGLGEGVPEPTLDEWTRFVDAYLATSQTRTNTCAVESDPVADREELRYYCLAYLLSATFKDCSVVIRAGSHPGPETLDTAADGQEEHQDAHTCRKTTSEVKLIDLDVKSIKRLAKWEKLDREIVTAYAQVETPRTCRDSLAVMRRFP</sequence>
<evidence type="ECO:0000256" key="8">
    <source>
        <dbReference type="RuleBase" id="RU364126"/>
    </source>
</evidence>
<comment type="catalytic activity">
    <reaction evidence="1 8">
        <text>1D-myo-inositol 1,3,4,5,6-pentakisphosphate + ATP = 1D-myo-inositol hexakisphosphate + ADP + H(+)</text>
        <dbReference type="Rhea" id="RHEA:20313"/>
        <dbReference type="ChEBI" id="CHEBI:15378"/>
        <dbReference type="ChEBI" id="CHEBI:30616"/>
        <dbReference type="ChEBI" id="CHEBI:57733"/>
        <dbReference type="ChEBI" id="CHEBI:58130"/>
        <dbReference type="ChEBI" id="CHEBI:456216"/>
        <dbReference type="EC" id="2.7.1.158"/>
    </reaction>
</comment>
<evidence type="ECO:0000256" key="4">
    <source>
        <dbReference type="ARBA" id="ARBA00022679"/>
    </source>
</evidence>
<comment type="caution">
    <text evidence="9">The sequence shown here is derived from an EMBL/GenBank/DDBJ whole genome shotgun (WGS) entry which is preliminary data.</text>
</comment>
<dbReference type="Gene3D" id="3.30.200.110">
    <property type="entry name" value="Inositol-pentakisphosphate 2-kinase, N-lobe"/>
    <property type="match status" value="1"/>
</dbReference>
<protein>
    <recommendedName>
        <fullName evidence="3 8">Inositol-pentakisphosphate 2-kinase</fullName>
        <ecNumber evidence="2 8">2.7.1.158</ecNumber>
    </recommendedName>
</protein>
<evidence type="ECO:0000313" key="10">
    <source>
        <dbReference type="Proteomes" id="UP000814176"/>
    </source>
</evidence>
<organism evidence="9 10">
    <name type="scientific">Rhodofomes roseus</name>
    <dbReference type="NCBI Taxonomy" id="34475"/>
    <lineage>
        <taxon>Eukaryota</taxon>
        <taxon>Fungi</taxon>
        <taxon>Dikarya</taxon>
        <taxon>Basidiomycota</taxon>
        <taxon>Agaricomycotina</taxon>
        <taxon>Agaricomycetes</taxon>
        <taxon>Polyporales</taxon>
        <taxon>Rhodofomes</taxon>
    </lineage>
</organism>
<reference evidence="9 10" key="1">
    <citation type="journal article" date="2021" name="Environ. Microbiol.">
        <title>Gene family expansions and transcriptome signatures uncover fungal adaptations to wood decay.</title>
        <authorList>
            <person name="Hage H."/>
            <person name="Miyauchi S."/>
            <person name="Viragh M."/>
            <person name="Drula E."/>
            <person name="Min B."/>
            <person name="Chaduli D."/>
            <person name="Navarro D."/>
            <person name="Favel A."/>
            <person name="Norest M."/>
            <person name="Lesage-Meessen L."/>
            <person name="Balint B."/>
            <person name="Merenyi Z."/>
            <person name="de Eugenio L."/>
            <person name="Morin E."/>
            <person name="Martinez A.T."/>
            <person name="Baldrian P."/>
            <person name="Stursova M."/>
            <person name="Martinez M.J."/>
            <person name="Novotny C."/>
            <person name="Magnuson J.K."/>
            <person name="Spatafora J.W."/>
            <person name="Maurice S."/>
            <person name="Pangilinan J."/>
            <person name="Andreopoulos W."/>
            <person name="LaButti K."/>
            <person name="Hundley H."/>
            <person name="Na H."/>
            <person name="Kuo A."/>
            <person name="Barry K."/>
            <person name="Lipzen A."/>
            <person name="Henrissat B."/>
            <person name="Riley R."/>
            <person name="Ahrendt S."/>
            <person name="Nagy L.G."/>
            <person name="Grigoriev I.V."/>
            <person name="Martin F."/>
            <person name="Rosso M.N."/>
        </authorList>
    </citation>
    <scope>NUCLEOTIDE SEQUENCE [LARGE SCALE GENOMIC DNA]</scope>
    <source>
        <strain evidence="9 10">CIRM-BRFM 1785</strain>
    </source>
</reference>
<keyword evidence="5 8" id="KW-0547">Nucleotide-binding</keyword>
<evidence type="ECO:0000256" key="2">
    <source>
        <dbReference type="ARBA" id="ARBA00012023"/>
    </source>
</evidence>
<evidence type="ECO:0000313" key="9">
    <source>
        <dbReference type="EMBL" id="KAH9832959.1"/>
    </source>
</evidence>
<comment type="function">
    <text evidence="8">Phosphorylates Ins(1,3,4,5,6)P5 at position 2 to form Ins(1,2,3,4,5,6)P6 (InsP6 or phytate).</text>
</comment>
<dbReference type="PANTHER" id="PTHR14456:SF2">
    <property type="entry name" value="INOSITOL-PENTAKISPHOSPHATE 2-KINASE"/>
    <property type="match status" value="1"/>
</dbReference>
<dbReference type="PANTHER" id="PTHR14456">
    <property type="entry name" value="INOSITOL POLYPHOSPHATE KINASE 1"/>
    <property type="match status" value="1"/>
</dbReference>
<accession>A0ABQ8K6Y1</accession>
<name>A0ABQ8K6Y1_9APHY</name>
<proteinExistence type="predicted"/>
<keyword evidence="6 8" id="KW-0418">Kinase</keyword>
<dbReference type="EC" id="2.7.1.158" evidence="2 8"/>
<dbReference type="Pfam" id="PF06090">
    <property type="entry name" value="Ins_P5_2-kin"/>
    <property type="match status" value="1"/>
</dbReference>
<keyword evidence="10" id="KW-1185">Reference proteome</keyword>
<evidence type="ECO:0000256" key="7">
    <source>
        <dbReference type="ARBA" id="ARBA00022840"/>
    </source>
</evidence>
<keyword evidence="7 8" id="KW-0067">ATP-binding</keyword>
<dbReference type="Proteomes" id="UP000814176">
    <property type="component" value="Unassembled WGS sequence"/>
</dbReference>
<evidence type="ECO:0000256" key="6">
    <source>
        <dbReference type="ARBA" id="ARBA00022777"/>
    </source>
</evidence>